<evidence type="ECO:0000259" key="2">
    <source>
        <dbReference type="Pfam" id="PF00561"/>
    </source>
</evidence>
<keyword evidence="4" id="KW-1185">Reference proteome</keyword>
<feature type="domain" description="AB hydrolase-1" evidence="2">
    <location>
        <begin position="36"/>
        <end position="290"/>
    </location>
</feature>
<name>A0A927MU35_9ACTN</name>
<dbReference type="Proteomes" id="UP000638648">
    <property type="component" value="Unassembled WGS sequence"/>
</dbReference>
<evidence type="ECO:0000313" key="3">
    <source>
        <dbReference type="EMBL" id="MBE1606371.1"/>
    </source>
</evidence>
<proteinExistence type="predicted"/>
<protein>
    <submittedName>
        <fullName evidence="3">Pimeloyl-ACP methyl ester carboxylesterase</fullName>
    </submittedName>
</protein>
<dbReference type="PRINTS" id="PR00111">
    <property type="entry name" value="ABHYDROLASE"/>
</dbReference>
<accession>A0A927MU35</accession>
<dbReference type="RefSeq" id="WP_192750511.1">
    <property type="nucleotide sequence ID" value="NZ_BAABJL010000245.1"/>
</dbReference>
<evidence type="ECO:0000313" key="4">
    <source>
        <dbReference type="Proteomes" id="UP000638648"/>
    </source>
</evidence>
<dbReference type="Pfam" id="PF00561">
    <property type="entry name" value="Abhydrolase_1"/>
    <property type="match status" value="1"/>
</dbReference>
<keyword evidence="1" id="KW-0378">Hydrolase</keyword>
<dbReference type="AlphaFoldDB" id="A0A927MU35"/>
<dbReference type="SUPFAM" id="SSF53474">
    <property type="entry name" value="alpha/beta-Hydrolases"/>
    <property type="match status" value="1"/>
</dbReference>
<dbReference type="GO" id="GO:0016787">
    <property type="term" value="F:hydrolase activity"/>
    <property type="evidence" value="ECO:0007669"/>
    <property type="project" value="UniProtKB-KW"/>
</dbReference>
<dbReference type="InterPro" id="IPR000073">
    <property type="entry name" value="AB_hydrolase_1"/>
</dbReference>
<reference evidence="3" key="1">
    <citation type="submission" date="2020-10" db="EMBL/GenBank/DDBJ databases">
        <title>Sequencing the genomes of 1000 actinobacteria strains.</title>
        <authorList>
            <person name="Klenk H.-P."/>
        </authorList>
    </citation>
    <scope>NUCLEOTIDE SEQUENCE</scope>
    <source>
        <strain evidence="3">DSM 45354</strain>
    </source>
</reference>
<dbReference type="Gene3D" id="3.40.50.1820">
    <property type="entry name" value="alpha/beta hydrolase"/>
    <property type="match status" value="1"/>
</dbReference>
<dbReference type="PANTHER" id="PTHR43329">
    <property type="entry name" value="EPOXIDE HYDROLASE"/>
    <property type="match status" value="1"/>
</dbReference>
<comment type="caution">
    <text evidence="3">The sequence shown here is derived from an EMBL/GenBank/DDBJ whole genome shotgun (WGS) entry which is preliminary data.</text>
</comment>
<sequence length="304" mass="33665">MSAQAGGAVEIDGPWTHRWVAANGARFHVAETGTGPLVLFLHGFPEFWWAWRHQLPALADLGYRAVAMDLRGYGGSDKTPRGYDPVTLAGDVAGLVRSLGHPDAVLVGHGWGGYVAWATAALHPRQVSRLAVVGAPHPLRLRRAAFRDGQQLRSAAHVLAFQTPLRPERRLVANDGALVEELLRRWSAPGSAFPDPEASRRYRSAMQLWPAPHCAMEYYRWLVRAAFRSDGRRFVSMMKRPVTQRVLQLHGLLDTSVLPSTAEGSAEYVAGSYRWRLLDGVGHFPHEEAPDAFTKELVSWLEDA</sequence>
<dbReference type="EMBL" id="JADBEM010000001">
    <property type="protein sequence ID" value="MBE1606371.1"/>
    <property type="molecule type" value="Genomic_DNA"/>
</dbReference>
<gene>
    <name evidence="3" type="ORF">HEB94_003219</name>
</gene>
<dbReference type="InterPro" id="IPR029058">
    <property type="entry name" value="AB_hydrolase_fold"/>
</dbReference>
<dbReference type="InterPro" id="IPR000639">
    <property type="entry name" value="Epox_hydrolase-like"/>
</dbReference>
<dbReference type="PRINTS" id="PR00412">
    <property type="entry name" value="EPOXHYDRLASE"/>
</dbReference>
<evidence type="ECO:0000256" key="1">
    <source>
        <dbReference type="ARBA" id="ARBA00022801"/>
    </source>
</evidence>
<organism evidence="3 4">
    <name type="scientific">Actinopolymorpha pittospori</name>
    <dbReference type="NCBI Taxonomy" id="648752"/>
    <lineage>
        <taxon>Bacteria</taxon>
        <taxon>Bacillati</taxon>
        <taxon>Actinomycetota</taxon>
        <taxon>Actinomycetes</taxon>
        <taxon>Propionibacteriales</taxon>
        <taxon>Actinopolymorphaceae</taxon>
        <taxon>Actinopolymorpha</taxon>
    </lineage>
</organism>